<dbReference type="AlphaFoldDB" id="A0A9Q1QQQ4"/>
<name>A0A9Q1QQQ4_9CARY</name>
<protein>
    <recommendedName>
        <fullName evidence="1">Glycosyl transferase CAP10 domain-containing protein</fullName>
    </recommendedName>
</protein>
<dbReference type="Proteomes" id="UP001153076">
    <property type="component" value="Unassembled WGS sequence"/>
</dbReference>
<dbReference type="OrthoDB" id="202415at2759"/>
<organism evidence="2 3">
    <name type="scientific">Carnegiea gigantea</name>
    <dbReference type="NCBI Taxonomy" id="171969"/>
    <lineage>
        <taxon>Eukaryota</taxon>
        <taxon>Viridiplantae</taxon>
        <taxon>Streptophyta</taxon>
        <taxon>Embryophyta</taxon>
        <taxon>Tracheophyta</taxon>
        <taxon>Spermatophyta</taxon>
        <taxon>Magnoliopsida</taxon>
        <taxon>eudicotyledons</taxon>
        <taxon>Gunneridae</taxon>
        <taxon>Pentapetalae</taxon>
        <taxon>Caryophyllales</taxon>
        <taxon>Cactineae</taxon>
        <taxon>Cactaceae</taxon>
        <taxon>Cactoideae</taxon>
        <taxon>Echinocereeae</taxon>
        <taxon>Carnegiea</taxon>
    </lineage>
</organism>
<evidence type="ECO:0000259" key="1">
    <source>
        <dbReference type="SMART" id="SM00672"/>
    </source>
</evidence>
<dbReference type="PANTHER" id="PTHR12203">
    <property type="entry name" value="KDEL LYS-ASP-GLU-LEU CONTAINING - RELATED"/>
    <property type="match status" value="1"/>
</dbReference>
<proteinExistence type="predicted"/>
<gene>
    <name evidence="2" type="ORF">Cgig2_033405</name>
</gene>
<comment type="caution">
    <text evidence="2">The sequence shown here is derived from an EMBL/GenBank/DDBJ whole genome shotgun (WGS) entry which is preliminary data.</text>
</comment>
<dbReference type="InterPro" id="IPR051091">
    <property type="entry name" value="O-Glucosyltr/Glycosyltrsf_90"/>
</dbReference>
<dbReference type="Pfam" id="PF05686">
    <property type="entry name" value="Glyco_transf_90"/>
    <property type="match status" value="2"/>
</dbReference>
<dbReference type="InterPro" id="IPR006598">
    <property type="entry name" value="CAP10"/>
</dbReference>
<sequence length="335" mass="38665">MEESNAVASNTTSEGSCMQVTIPMLYNKCSINHPTGEEFILNCTSGNMTIYNLPHKLPTPSQTRPQFPLKSDLSRVLSIWKEKGIKQQMVEVLKEQAHFRLIKSHQNRDTFTLWGILQLLKLYPGRLPDLDLMFQCDDITLIKGEKYIGENSSFAPPFFHYILRRVNVQPWPQLANDLKEGSSLKNWTTRKPFAFWKGNVHNGINRNKLVDCASAKDWNAEIVHQNIHDDLQQLRCKIFIEGDAWSISSKYILACDSMTLLVEPDYDDFFTRGLIPLKHYWPINLKNLCKSIKFAVEWGNNNTDKVSNIMAFPNTMYVLLTHTLHVILEYSYSTM</sequence>
<feature type="domain" description="Glycosyl transferase CAP10" evidence="1">
    <location>
        <begin position="126"/>
        <end position="333"/>
    </location>
</feature>
<accession>A0A9Q1QQQ4</accession>
<dbReference type="EMBL" id="JAKOGI010000017">
    <property type="protein sequence ID" value="KAJ8450211.1"/>
    <property type="molecule type" value="Genomic_DNA"/>
</dbReference>
<dbReference type="PANTHER" id="PTHR12203:SF99">
    <property type="entry name" value="OS04G0534100 PROTEIN"/>
    <property type="match status" value="1"/>
</dbReference>
<evidence type="ECO:0000313" key="2">
    <source>
        <dbReference type="EMBL" id="KAJ8450211.1"/>
    </source>
</evidence>
<reference evidence="2" key="1">
    <citation type="submission" date="2022-04" db="EMBL/GenBank/DDBJ databases">
        <title>Carnegiea gigantea Genome sequencing and assembly v2.</title>
        <authorList>
            <person name="Copetti D."/>
            <person name="Sanderson M.J."/>
            <person name="Burquez A."/>
            <person name="Wojciechowski M.F."/>
        </authorList>
    </citation>
    <scope>NUCLEOTIDE SEQUENCE</scope>
    <source>
        <strain evidence="2">SGP5-SGP5p</strain>
        <tissue evidence="2">Aerial part</tissue>
    </source>
</reference>
<keyword evidence="3" id="KW-1185">Reference proteome</keyword>
<dbReference type="SMART" id="SM00672">
    <property type="entry name" value="CAP10"/>
    <property type="match status" value="1"/>
</dbReference>
<evidence type="ECO:0000313" key="3">
    <source>
        <dbReference type="Proteomes" id="UP001153076"/>
    </source>
</evidence>